<accession>A0AAN7DPD9</accession>
<dbReference type="Proteomes" id="UP001304243">
    <property type="component" value="Unassembled WGS sequence"/>
</dbReference>
<dbReference type="InterPro" id="IPR029005">
    <property type="entry name" value="LIM-bd/SEUSS"/>
</dbReference>
<evidence type="ECO:0000313" key="4">
    <source>
        <dbReference type="Proteomes" id="UP001304243"/>
    </source>
</evidence>
<reference evidence="3 4" key="1">
    <citation type="submission" date="2022-11" db="EMBL/GenBank/DDBJ databases">
        <title>Mucor velutinosus strain NIH1002 WGS.</title>
        <authorList>
            <person name="Subramanian P."/>
            <person name="Mullikin J.C."/>
            <person name="Segre J.A."/>
            <person name="Zelazny A.M."/>
        </authorList>
    </citation>
    <scope>NUCLEOTIDE SEQUENCE [LARGE SCALE GENOMIC DNA]</scope>
    <source>
        <strain evidence="3 4">NIH1002</strain>
    </source>
</reference>
<feature type="region of interest" description="Disordered" evidence="2">
    <location>
        <begin position="84"/>
        <end position="163"/>
    </location>
</feature>
<sequence length="585" mass="66112">MSTALPSTAGTPQPSGLHSQVPASPAQAFAQAQLQHQQIQAQNMFRQKQLMAQKHQQQQQMQNMQQQHQLFQQQPQLLQQQKQQQQMQQQLHHQHLLQQQQQHHHQQQLLHQQQQQMQQQLPQQQTPQQPNTPQRTPQMQQQQQQPTPRTGTMQPSTPIMVSQGSPAPVMNKMNAVVGAQQSQTSGQAVLRLLQFAEQLSPGQEEAVDRLFWDHFVQNFFTIQGTLKLGLTNVVDNDQKDYEVNQSLLANFFHTQYMCGVVSIQMTLDKTMEYILPGGIMYVQCPRASLINRYKNGTLVVSTGPLWVQFVITANGEWKIGHMDFSCQGHEEFVTRSTIKTEPVPNSKKKIPPHQSVIPESPINNWGLPPRVYHILKFADVALTTSEVVFHSLISGSSARESLAAVAFDKQSRLMVKNEYEDMKPHPMDTPIVSGMATVASSAVGAVAAANSPIVKTQTGRPHQPFTPLQQQAALRQQQQQAAIQFHQQQQRQQQLQLQQQQLQGPLTPGHHMAYQQQLQLHQQQQHQQAQLQHQQLPPSQSTQQPAYPNPFPPQSPVSRKRNSQASDVKSPVAKKRTTGVAARKQ</sequence>
<feature type="compositionally biased region" description="Polar residues" evidence="2">
    <location>
        <begin position="146"/>
        <end position="163"/>
    </location>
</feature>
<proteinExistence type="predicted"/>
<feature type="region of interest" description="Disordered" evidence="2">
    <location>
        <begin position="1"/>
        <end position="26"/>
    </location>
</feature>
<dbReference type="AlphaFoldDB" id="A0AAN7DPD9"/>
<organism evidence="3 4">
    <name type="scientific">Mucor velutinosus</name>
    <dbReference type="NCBI Taxonomy" id="708070"/>
    <lineage>
        <taxon>Eukaryota</taxon>
        <taxon>Fungi</taxon>
        <taxon>Fungi incertae sedis</taxon>
        <taxon>Mucoromycota</taxon>
        <taxon>Mucoromycotina</taxon>
        <taxon>Mucoromycetes</taxon>
        <taxon>Mucorales</taxon>
        <taxon>Mucorineae</taxon>
        <taxon>Mucoraceae</taxon>
        <taxon>Mucor</taxon>
    </lineage>
</organism>
<feature type="compositionally biased region" description="Basic residues" evidence="2">
    <location>
        <begin position="572"/>
        <end position="585"/>
    </location>
</feature>
<feature type="compositionally biased region" description="Polar residues" evidence="2">
    <location>
        <begin position="1"/>
        <end position="18"/>
    </location>
</feature>
<gene>
    <name evidence="3" type="ORF">ATC70_008497</name>
</gene>
<dbReference type="GeneID" id="89952183"/>
<evidence type="ECO:0000313" key="3">
    <source>
        <dbReference type="EMBL" id="KAK4520363.1"/>
    </source>
</evidence>
<evidence type="ECO:0000256" key="2">
    <source>
        <dbReference type="SAM" id="MobiDB-lite"/>
    </source>
</evidence>
<feature type="coiled-coil region" evidence="1">
    <location>
        <begin position="47"/>
        <end position="74"/>
    </location>
</feature>
<comment type="caution">
    <text evidence="3">The sequence shown here is derived from an EMBL/GenBank/DDBJ whole genome shotgun (WGS) entry which is preliminary data.</text>
</comment>
<feature type="region of interest" description="Disordered" evidence="2">
    <location>
        <begin position="515"/>
        <end position="585"/>
    </location>
</feature>
<evidence type="ECO:0000256" key="1">
    <source>
        <dbReference type="SAM" id="Coils"/>
    </source>
</evidence>
<dbReference type="EMBL" id="JASEJX010000011">
    <property type="protein sequence ID" value="KAK4520363.1"/>
    <property type="molecule type" value="Genomic_DNA"/>
</dbReference>
<keyword evidence="4" id="KW-1185">Reference proteome</keyword>
<dbReference type="PANTHER" id="PTHR10378">
    <property type="entry name" value="LIM DOMAIN-BINDING PROTEIN"/>
    <property type="match status" value="1"/>
</dbReference>
<dbReference type="Pfam" id="PF01803">
    <property type="entry name" value="LIM_bind"/>
    <property type="match status" value="1"/>
</dbReference>
<evidence type="ECO:0008006" key="5">
    <source>
        <dbReference type="Google" id="ProtNLM"/>
    </source>
</evidence>
<protein>
    <recommendedName>
        <fullName evidence="5">LIM-domain binding protein-domain-containing protein</fullName>
    </recommendedName>
</protein>
<dbReference type="RefSeq" id="XP_064687029.1">
    <property type="nucleotide sequence ID" value="XM_064827745.1"/>
</dbReference>
<name>A0AAN7DPD9_9FUNG</name>
<keyword evidence="1" id="KW-0175">Coiled coil</keyword>
<feature type="compositionally biased region" description="Low complexity" evidence="2">
    <location>
        <begin position="84"/>
        <end position="145"/>
    </location>
</feature>
<feature type="compositionally biased region" description="Low complexity" evidence="2">
    <location>
        <begin position="515"/>
        <end position="546"/>
    </location>
</feature>